<dbReference type="PANTHER" id="PTHR47016:SF5">
    <property type="entry name" value="CLP DOMAIN SUPERFAMILY PROTEIN"/>
    <property type="match status" value="1"/>
</dbReference>
<sequence>MSCTLVQSTKIGAAASVYGRSHDSKQRGGSGIAYVRMSCNNSVQMRGGLRISAPSLSIGGGFNAVDKFHSKVAMTIAAPSGRGGRCVARASMFERFTDKGNEVFRLAHAEAAGMGHNYIGTEQILLGLIAQGTGIAAKVLKSMGISLKDARAEVEKIIGTSDRFATVEIPFSTMRVVEHTNEVARELGHDYIDSEHLLLGLLREDRCVAVRVLENLGADSNNIRTQVIRMVNGENIGAVGDSVRGGNTNSKIPTLKEGILTKPATKLAEEALAHIDPRVQWIRHIDHAMETSVNWPVRIVMRAHEEARLLDYNYMGTEQILLALIGEGTGIAAEVLKSMGINLKDARAEVEKIIGRGNGLVTVKVPISPQAKRVLELSLEEAHKLEHNYIGCEHLLLGLLHDGNGVAVRVLEKLGANPNNIRTQVIQKLGESTEAA</sequence>
<evidence type="ECO:0000259" key="2">
    <source>
        <dbReference type="PROSITE" id="PS51903"/>
    </source>
</evidence>
<evidence type="ECO:0000313" key="4">
    <source>
        <dbReference type="EMBL" id="MCL7035045.1"/>
    </source>
</evidence>
<accession>A0AA41V550</accession>
<dbReference type="InterPro" id="IPR044217">
    <property type="entry name" value="CLPT1/2"/>
</dbReference>
<name>A0AA41V550_PAPNU</name>
<gene>
    <name evidence="3" type="ORF">MKW94_005915</name>
    <name evidence="4" type="ORF">MKW94_029955</name>
</gene>
<proteinExistence type="predicted"/>
<dbReference type="InterPro" id="IPR036628">
    <property type="entry name" value="Clp_N_dom_sf"/>
</dbReference>
<dbReference type="PANTHER" id="PTHR47016">
    <property type="entry name" value="ATP-DEPENDENT CLP PROTEASE ATP-BINDING SUBUNIT CLPT1, CHLOROPLASTIC"/>
    <property type="match status" value="1"/>
</dbReference>
<protein>
    <recommendedName>
        <fullName evidence="2">Clp R domain-containing protein</fullName>
    </recommendedName>
</protein>
<comment type="caution">
    <text evidence="4">The sequence shown here is derived from an EMBL/GenBank/DDBJ whole genome shotgun (WGS) entry which is preliminary data.</text>
</comment>
<dbReference type="AlphaFoldDB" id="A0AA41V550"/>
<feature type="domain" description="Clp R" evidence="2">
    <location>
        <begin position="289"/>
        <end position="431"/>
    </location>
</feature>
<dbReference type="SUPFAM" id="SSF81923">
    <property type="entry name" value="Double Clp-N motif"/>
    <property type="match status" value="2"/>
</dbReference>
<evidence type="ECO:0000313" key="5">
    <source>
        <dbReference type="Proteomes" id="UP001177140"/>
    </source>
</evidence>
<dbReference type="Gene3D" id="1.10.1780.10">
    <property type="entry name" value="Clp, N-terminal domain"/>
    <property type="match status" value="2"/>
</dbReference>
<feature type="domain" description="Clp R" evidence="2">
    <location>
        <begin position="93"/>
        <end position="233"/>
    </location>
</feature>
<dbReference type="EMBL" id="JAJJMA010152709">
    <property type="protein sequence ID" value="MCL7035045.1"/>
    <property type="molecule type" value="Genomic_DNA"/>
</dbReference>
<keyword evidence="1" id="KW-0677">Repeat</keyword>
<dbReference type="Proteomes" id="UP001177140">
    <property type="component" value="Unassembled WGS sequence"/>
</dbReference>
<evidence type="ECO:0000256" key="1">
    <source>
        <dbReference type="PROSITE-ProRule" id="PRU01251"/>
    </source>
</evidence>
<evidence type="ECO:0000313" key="3">
    <source>
        <dbReference type="EMBL" id="MCL7022577.1"/>
    </source>
</evidence>
<dbReference type="Pfam" id="PF02861">
    <property type="entry name" value="Clp_N"/>
    <property type="match status" value="3"/>
</dbReference>
<keyword evidence="5" id="KW-1185">Reference proteome</keyword>
<dbReference type="EMBL" id="JAJJMA010012679">
    <property type="protein sequence ID" value="MCL7022577.1"/>
    <property type="molecule type" value="Genomic_DNA"/>
</dbReference>
<dbReference type="PROSITE" id="PS51903">
    <property type="entry name" value="CLP_R"/>
    <property type="match status" value="2"/>
</dbReference>
<reference evidence="4" key="1">
    <citation type="submission" date="2022-03" db="EMBL/GenBank/DDBJ databases">
        <title>A functionally conserved STORR gene fusion in Papaver species that diverged 16.8 million years ago.</title>
        <authorList>
            <person name="Catania T."/>
        </authorList>
    </citation>
    <scope>NUCLEOTIDE SEQUENCE</scope>
    <source>
        <strain evidence="4">S-191538</strain>
    </source>
</reference>
<organism evidence="4 5">
    <name type="scientific">Papaver nudicaule</name>
    <name type="common">Iceland poppy</name>
    <dbReference type="NCBI Taxonomy" id="74823"/>
    <lineage>
        <taxon>Eukaryota</taxon>
        <taxon>Viridiplantae</taxon>
        <taxon>Streptophyta</taxon>
        <taxon>Embryophyta</taxon>
        <taxon>Tracheophyta</taxon>
        <taxon>Spermatophyta</taxon>
        <taxon>Magnoliopsida</taxon>
        <taxon>Ranunculales</taxon>
        <taxon>Papaveraceae</taxon>
        <taxon>Papaveroideae</taxon>
        <taxon>Papaver</taxon>
    </lineage>
</organism>
<dbReference type="InterPro" id="IPR004176">
    <property type="entry name" value="Clp_R_N"/>
</dbReference>